<keyword evidence="5" id="KW-0808">Transferase</keyword>
<keyword evidence="5" id="KW-0256">Endoplasmic reticulum</keyword>
<feature type="transmembrane region" description="Helical" evidence="5">
    <location>
        <begin position="113"/>
        <end position="134"/>
    </location>
</feature>
<protein>
    <recommendedName>
        <fullName evidence="5">Protein-S-isoprenylcysteine O-methyltransferase</fullName>
        <ecNumber evidence="5">2.1.1.100</ecNumber>
    </recommendedName>
</protein>
<keyword evidence="4 5" id="KW-0472">Membrane</keyword>
<name>A0A4Q9MKX3_9APHY</name>
<evidence type="ECO:0000256" key="5">
    <source>
        <dbReference type="RuleBase" id="RU362022"/>
    </source>
</evidence>
<dbReference type="GO" id="GO:0005789">
    <property type="term" value="C:endoplasmic reticulum membrane"/>
    <property type="evidence" value="ECO:0007669"/>
    <property type="project" value="UniProtKB-SubCell"/>
</dbReference>
<keyword evidence="5" id="KW-0949">S-adenosyl-L-methionine</keyword>
<organism evidence="7">
    <name type="scientific">Dichomitus squalens</name>
    <dbReference type="NCBI Taxonomy" id="114155"/>
    <lineage>
        <taxon>Eukaryota</taxon>
        <taxon>Fungi</taxon>
        <taxon>Dikarya</taxon>
        <taxon>Basidiomycota</taxon>
        <taxon>Agaricomycotina</taxon>
        <taxon>Agaricomycetes</taxon>
        <taxon>Polyporales</taxon>
        <taxon>Polyporaceae</taxon>
        <taxon>Dichomitus</taxon>
    </lineage>
</organism>
<keyword evidence="5" id="KW-0489">Methyltransferase</keyword>
<accession>A0A4Q9MKX3</accession>
<feature type="transmembrane region" description="Helical" evidence="5">
    <location>
        <begin position="171"/>
        <end position="189"/>
    </location>
</feature>
<evidence type="ECO:0000256" key="4">
    <source>
        <dbReference type="ARBA" id="ARBA00023136"/>
    </source>
</evidence>
<comment type="subcellular location">
    <subcellularLocation>
        <location evidence="5">Endoplasmic reticulum membrane</location>
        <topology evidence="5">Multi-pass membrane protein</topology>
    </subcellularLocation>
    <subcellularLocation>
        <location evidence="1">Membrane</location>
        <topology evidence="1">Multi-pass membrane protein</topology>
    </subcellularLocation>
</comment>
<dbReference type="Proteomes" id="UP000292957">
    <property type="component" value="Unassembled WGS sequence"/>
</dbReference>
<comment type="similarity">
    <text evidence="5">Belongs to the class VI-like SAM-binding methyltransferase superfamily. Isoprenylcysteine carboxyl methyltransferase family.</text>
</comment>
<dbReference type="GO" id="GO:0004671">
    <property type="term" value="F:protein C-terminal S-isoprenylcysteine carboxyl O-methyltransferase activity"/>
    <property type="evidence" value="ECO:0007669"/>
    <property type="project" value="UniProtKB-EC"/>
</dbReference>
<dbReference type="GO" id="GO:0032259">
    <property type="term" value="P:methylation"/>
    <property type="evidence" value="ECO:0007669"/>
    <property type="project" value="UniProtKB-KW"/>
</dbReference>
<dbReference type="Pfam" id="PF04140">
    <property type="entry name" value="ICMT"/>
    <property type="match status" value="1"/>
</dbReference>
<keyword evidence="2 5" id="KW-0812">Transmembrane</keyword>
<reference evidence="7" key="1">
    <citation type="submission" date="2019-01" db="EMBL/GenBank/DDBJ databases">
        <title>Draft genome sequences of three monokaryotic isolates of the white-rot basidiomycete fungus Dichomitus squalens.</title>
        <authorList>
            <consortium name="DOE Joint Genome Institute"/>
            <person name="Lopez S.C."/>
            <person name="Andreopoulos B."/>
            <person name="Pangilinan J."/>
            <person name="Lipzen A."/>
            <person name="Riley R."/>
            <person name="Ahrendt S."/>
            <person name="Ng V."/>
            <person name="Barry K."/>
            <person name="Daum C."/>
            <person name="Grigoriev I.V."/>
            <person name="Hilden K.S."/>
            <person name="Makela M.R."/>
            <person name="de Vries R.P."/>
        </authorList>
    </citation>
    <scope>NUCLEOTIDE SEQUENCE [LARGE SCALE GENOMIC DNA]</scope>
    <source>
        <strain evidence="7">OM18370.1</strain>
    </source>
</reference>
<dbReference type="OrthoDB" id="422086at2759"/>
<feature type="transmembrane region" description="Helical" evidence="5">
    <location>
        <begin position="201"/>
        <end position="219"/>
    </location>
</feature>
<evidence type="ECO:0000256" key="6">
    <source>
        <dbReference type="SAM" id="SignalP"/>
    </source>
</evidence>
<proteinExistence type="inferred from homology"/>
<dbReference type="PANTHER" id="PTHR12714:SF9">
    <property type="entry name" value="PROTEIN-S-ISOPRENYLCYSTEINE O-METHYLTRANSFERASE"/>
    <property type="match status" value="1"/>
</dbReference>
<evidence type="ECO:0000313" key="7">
    <source>
        <dbReference type="EMBL" id="TBU28260.1"/>
    </source>
</evidence>
<gene>
    <name evidence="7" type="ORF">BD311DRAFT_663799</name>
</gene>
<keyword evidence="6" id="KW-0732">Signal</keyword>
<comment type="caution">
    <text evidence="5">Lacks conserved residue(s) required for the propagation of feature annotation.</text>
</comment>
<comment type="catalytic activity">
    <reaction evidence="5">
        <text>[protein]-C-terminal S-[(2E,6E)-farnesyl]-L-cysteine + S-adenosyl-L-methionine = [protein]-C-terminal S-[(2E,6E)-farnesyl]-L-cysteine methyl ester + S-adenosyl-L-homocysteine</text>
        <dbReference type="Rhea" id="RHEA:21672"/>
        <dbReference type="Rhea" id="RHEA-COMP:12125"/>
        <dbReference type="Rhea" id="RHEA-COMP:12126"/>
        <dbReference type="ChEBI" id="CHEBI:57856"/>
        <dbReference type="ChEBI" id="CHEBI:59789"/>
        <dbReference type="ChEBI" id="CHEBI:90510"/>
        <dbReference type="ChEBI" id="CHEBI:90511"/>
        <dbReference type="EC" id="2.1.1.100"/>
    </reaction>
</comment>
<evidence type="ECO:0000256" key="3">
    <source>
        <dbReference type="ARBA" id="ARBA00022989"/>
    </source>
</evidence>
<feature type="signal peptide" evidence="6">
    <location>
        <begin position="1"/>
        <end position="21"/>
    </location>
</feature>
<dbReference type="AlphaFoldDB" id="A0A4Q9MKX3"/>
<evidence type="ECO:0000256" key="2">
    <source>
        <dbReference type="ARBA" id="ARBA00022692"/>
    </source>
</evidence>
<feature type="chain" id="PRO_5020832220" description="Protein-S-isoprenylcysteine O-methyltransferase" evidence="6">
    <location>
        <begin position="22"/>
        <end position="253"/>
    </location>
</feature>
<dbReference type="EMBL" id="ML143423">
    <property type="protein sequence ID" value="TBU28260.1"/>
    <property type="molecule type" value="Genomic_DNA"/>
</dbReference>
<sequence>MVFFVSASLSTPLLKVPLLLGNAVCTYHGMTPPTGAASASEVKRIGTVTPDFVSHASFPEFLKACTSTAKTILCSITLIEATVILARQFPSPFSGHILSHFFPARSSSSSLQLTPISAVACALGISGGLIRVWCHRELGRFFTWEVAVRDNHQLITSGPYSIVRHPGYTGWLLLIAGNFALLASGGSYFREAGLWKTITGGAVAGSIIGYLSWVTVNLLKRTAEEDAILEKEFGVQWEDWARKTPYRLIPLIY</sequence>
<dbReference type="EC" id="2.1.1.100" evidence="5"/>
<keyword evidence="3 5" id="KW-1133">Transmembrane helix</keyword>
<dbReference type="InterPro" id="IPR007269">
    <property type="entry name" value="ICMT_MeTrfase"/>
</dbReference>
<dbReference type="PANTHER" id="PTHR12714">
    <property type="entry name" value="PROTEIN-S ISOPRENYLCYSTEINE O-METHYLTRANSFERASE"/>
    <property type="match status" value="1"/>
</dbReference>
<dbReference type="Gene3D" id="1.20.120.1630">
    <property type="match status" value="1"/>
</dbReference>
<evidence type="ECO:0000256" key="1">
    <source>
        <dbReference type="ARBA" id="ARBA00004141"/>
    </source>
</evidence>